<evidence type="ECO:0000256" key="3">
    <source>
        <dbReference type="ARBA" id="ARBA00012780"/>
    </source>
</evidence>
<evidence type="ECO:0000259" key="11">
    <source>
        <dbReference type="Pfam" id="PF10290"/>
    </source>
</evidence>
<keyword evidence="13" id="KW-1185">Reference proteome</keyword>
<reference evidence="12" key="1">
    <citation type="journal article" date="2020" name="Stud. Mycol.">
        <title>101 Dothideomycetes genomes: a test case for predicting lifestyles and emergence of pathogens.</title>
        <authorList>
            <person name="Haridas S."/>
            <person name="Albert R."/>
            <person name="Binder M."/>
            <person name="Bloem J."/>
            <person name="Labutti K."/>
            <person name="Salamov A."/>
            <person name="Andreopoulos B."/>
            <person name="Baker S."/>
            <person name="Barry K."/>
            <person name="Bills G."/>
            <person name="Bluhm B."/>
            <person name="Cannon C."/>
            <person name="Castanera R."/>
            <person name="Culley D."/>
            <person name="Daum C."/>
            <person name="Ezra D."/>
            <person name="Gonzalez J."/>
            <person name="Henrissat B."/>
            <person name="Kuo A."/>
            <person name="Liang C."/>
            <person name="Lipzen A."/>
            <person name="Lutzoni F."/>
            <person name="Magnuson J."/>
            <person name="Mondo S."/>
            <person name="Nolan M."/>
            <person name="Ohm R."/>
            <person name="Pangilinan J."/>
            <person name="Park H.-J."/>
            <person name="Ramirez L."/>
            <person name="Alfaro M."/>
            <person name="Sun H."/>
            <person name="Tritt A."/>
            <person name="Yoshinaga Y."/>
            <person name="Zwiers L.-H."/>
            <person name="Turgeon B."/>
            <person name="Goodwin S."/>
            <person name="Spatafora J."/>
            <person name="Crous P."/>
            <person name="Grigoriev I."/>
        </authorList>
    </citation>
    <scope>NUCLEOTIDE SEQUENCE</scope>
    <source>
        <strain evidence="12">CBS 110217</strain>
    </source>
</reference>
<evidence type="ECO:0000256" key="8">
    <source>
        <dbReference type="SAM" id="MobiDB-lite"/>
    </source>
</evidence>
<dbReference type="EMBL" id="ML978156">
    <property type="protein sequence ID" value="KAF2035848.1"/>
    <property type="molecule type" value="Genomic_DNA"/>
</dbReference>
<dbReference type="EC" id="3.2.1.39" evidence="3"/>
<comment type="catalytic activity">
    <reaction evidence="1">
        <text>Hydrolysis of (1-&gt;3)-beta-D-glucosidic linkages in (1-&gt;3)-beta-D-glucans.</text>
        <dbReference type="EC" id="3.2.1.39"/>
    </reaction>
</comment>
<protein>
    <recommendedName>
        <fullName evidence="3">glucan endo-1,3-beta-D-glucosidase</fullName>
        <ecNumber evidence="3">3.2.1.39</ecNumber>
    </recommendedName>
</protein>
<dbReference type="GO" id="GO:0042973">
    <property type="term" value="F:glucan endo-1,3-beta-D-glucosidase activity"/>
    <property type="evidence" value="ECO:0007669"/>
    <property type="project" value="UniProtKB-EC"/>
</dbReference>
<dbReference type="PANTHER" id="PTHR31737:SF2">
    <property type="entry name" value="PROTEIN TOS1"/>
    <property type="match status" value="1"/>
</dbReference>
<dbReference type="Pfam" id="PF10287">
    <property type="entry name" value="YJL171C_Tos1_C"/>
    <property type="match status" value="1"/>
</dbReference>
<evidence type="ECO:0000256" key="6">
    <source>
        <dbReference type="ARBA" id="ARBA00023295"/>
    </source>
</evidence>
<evidence type="ECO:0000256" key="5">
    <source>
        <dbReference type="ARBA" id="ARBA00022801"/>
    </source>
</evidence>
<feature type="signal peptide" evidence="9">
    <location>
        <begin position="1"/>
        <end position="17"/>
    </location>
</feature>
<gene>
    <name evidence="12" type="ORF">EK21DRAFT_53188</name>
</gene>
<dbReference type="InterPro" id="IPR018805">
    <property type="entry name" value="YJL171C/Tos1_C"/>
</dbReference>
<dbReference type="Pfam" id="PF10290">
    <property type="entry name" value="YJL171C_Tos1_N"/>
    <property type="match status" value="1"/>
</dbReference>
<sequence length="507" mass="55845">MKHTLILLGLALPFARSKTSGELCSGTGARAADGNWYCTEVWAITYRNISQAGVYNRTTYVDPSTGICGHERVDYPATGDLTPLFGEVSMHLRGPMNVSQLAVYQLPGEMHTLRKRNIIPFYNRKPMMNRRDIEFAAQAPFQDTYQMRPFDKRIYNTTSSCSTQTVTTTVTVTDCEADQPTSTVDPLQNTAYIGPPLPCMPTPHPQALDDSISDPICTCKDSPSLPVSTQKPLVSPTRSPTEPASEAGNGEIGKRAAPDWSRVAYYTSSAPSQATGFSFLANLGDPQKSGTFDYAFGNSLSYVTSDGGQVASESLPFSGTLDTSEREIAIFSDKSCDQDCPYWRPNATSHFGWSGSSKAFLIEFQMDHYQNQGTDQGLISDAPAWWFLNAVIPRVLQYGNDRNNIPCSCWSTGCGEFDAFEILGNGEERAKSTLHRQGNLQGGDSNYFKRPVGQTLKFAVVWHYPHITALVLDDDFNFSTALTDDQVQQLVSYDPNSWTHSLFAIGD</sequence>
<evidence type="ECO:0000256" key="2">
    <source>
        <dbReference type="ARBA" id="ARBA00006055"/>
    </source>
</evidence>
<keyword evidence="5" id="KW-0378">Hydrolase</keyword>
<evidence type="ECO:0000313" key="12">
    <source>
        <dbReference type="EMBL" id="KAF2035848.1"/>
    </source>
</evidence>
<comment type="caution">
    <text evidence="12">The sequence shown here is derived from an EMBL/GenBank/DDBJ whole genome shotgun (WGS) entry which is preliminary data.</text>
</comment>
<keyword evidence="6" id="KW-0326">Glycosidase</keyword>
<accession>A0A9P4HK51</accession>
<evidence type="ECO:0000256" key="1">
    <source>
        <dbReference type="ARBA" id="ARBA00000382"/>
    </source>
</evidence>
<dbReference type="AlphaFoldDB" id="A0A9P4HK51"/>
<evidence type="ECO:0000259" key="10">
    <source>
        <dbReference type="Pfam" id="PF10287"/>
    </source>
</evidence>
<keyword evidence="4 9" id="KW-0732">Signal</keyword>
<dbReference type="GO" id="GO:0009277">
    <property type="term" value="C:fungal-type cell wall"/>
    <property type="evidence" value="ECO:0007669"/>
    <property type="project" value="TreeGrafter"/>
</dbReference>
<dbReference type="GO" id="GO:0071555">
    <property type="term" value="P:cell wall organization"/>
    <property type="evidence" value="ECO:0007669"/>
    <property type="project" value="UniProtKB-KW"/>
</dbReference>
<feature type="domain" description="Cell wall protein YJL171C/Tos1 N-terminal" evidence="11">
    <location>
        <begin position="43"/>
        <end position="105"/>
    </location>
</feature>
<dbReference type="InterPro" id="IPR018807">
    <property type="entry name" value="YJL171C/Tos1_N"/>
</dbReference>
<feature type="chain" id="PRO_5040114127" description="glucan endo-1,3-beta-D-glucosidase" evidence="9">
    <location>
        <begin position="18"/>
        <end position="507"/>
    </location>
</feature>
<proteinExistence type="inferred from homology"/>
<dbReference type="OrthoDB" id="118256at2759"/>
<comment type="similarity">
    <text evidence="2">Belongs to the PGA52 family.</text>
</comment>
<dbReference type="Proteomes" id="UP000799777">
    <property type="component" value="Unassembled WGS sequence"/>
</dbReference>
<organism evidence="12 13">
    <name type="scientific">Setomelanomma holmii</name>
    <dbReference type="NCBI Taxonomy" id="210430"/>
    <lineage>
        <taxon>Eukaryota</taxon>
        <taxon>Fungi</taxon>
        <taxon>Dikarya</taxon>
        <taxon>Ascomycota</taxon>
        <taxon>Pezizomycotina</taxon>
        <taxon>Dothideomycetes</taxon>
        <taxon>Pleosporomycetidae</taxon>
        <taxon>Pleosporales</taxon>
        <taxon>Pleosporineae</taxon>
        <taxon>Phaeosphaeriaceae</taxon>
        <taxon>Setomelanomma</taxon>
    </lineage>
</organism>
<keyword evidence="7" id="KW-0961">Cell wall biogenesis/degradation</keyword>
<feature type="region of interest" description="Disordered" evidence="8">
    <location>
        <begin position="223"/>
        <end position="254"/>
    </location>
</feature>
<evidence type="ECO:0000256" key="7">
    <source>
        <dbReference type="ARBA" id="ARBA00023316"/>
    </source>
</evidence>
<evidence type="ECO:0000256" key="4">
    <source>
        <dbReference type="ARBA" id="ARBA00022729"/>
    </source>
</evidence>
<name>A0A9P4HK51_9PLEO</name>
<evidence type="ECO:0000313" key="13">
    <source>
        <dbReference type="Proteomes" id="UP000799777"/>
    </source>
</evidence>
<feature type="compositionally biased region" description="Polar residues" evidence="8">
    <location>
        <begin position="225"/>
        <end position="242"/>
    </location>
</feature>
<dbReference type="PANTHER" id="PTHR31737">
    <property type="entry name" value="PROTEIN TOS1"/>
    <property type="match status" value="1"/>
</dbReference>
<feature type="domain" description="Cell wall protein YJL171C/Tos1 C-terminal" evidence="10">
    <location>
        <begin position="259"/>
        <end position="490"/>
    </location>
</feature>
<evidence type="ECO:0000256" key="9">
    <source>
        <dbReference type="SAM" id="SignalP"/>
    </source>
</evidence>